<gene>
    <name evidence="9" type="ORF">POJ06DRAFT_258264</name>
</gene>
<dbReference type="Gene3D" id="1.10.630.10">
    <property type="entry name" value="Cytochrome P450"/>
    <property type="match status" value="1"/>
</dbReference>
<dbReference type="GO" id="GO:0020037">
    <property type="term" value="F:heme binding"/>
    <property type="evidence" value="ECO:0007669"/>
    <property type="project" value="InterPro"/>
</dbReference>
<name>A0AAD7VRG5_9ASCO</name>
<dbReference type="Proteomes" id="UP001217417">
    <property type="component" value="Unassembled WGS sequence"/>
</dbReference>
<reference evidence="9" key="1">
    <citation type="submission" date="2023-03" db="EMBL/GenBank/DDBJ databases">
        <title>Near-Complete genome sequence of Lipomyces tetrasporous NRRL Y-64009, an oleaginous yeast capable of growing on lignocellulosic hydrolysates.</title>
        <authorList>
            <consortium name="Lawrence Berkeley National Laboratory"/>
            <person name="Jagtap S.S."/>
            <person name="Liu J.-J."/>
            <person name="Walukiewicz H.E."/>
            <person name="Pangilinan J."/>
            <person name="Lipzen A."/>
            <person name="Ahrendt S."/>
            <person name="Koriabine M."/>
            <person name="Cobaugh K."/>
            <person name="Salamov A."/>
            <person name="Yoshinaga Y."/>
            <person name="Ng V."/>
            <person name="Daum C."/>
            <person name="Grigoriev I.V."/>
            <person name="Slininger P.J."/>
            <person name="Dien B.S."/>
            <person name="Jin Y.-S."/>
            <person name="Rao C.V."/>
        </authorList>
    </citation>
    <scope>NUCLEOTIDE SEQUENCE</scope>
    <source>
        <strain evidence="9">NRRL Y-64009</strain>
    </source>
</reference>
<evidence type="ECO:0000313" key="10">
    <source>
        <dbReference type="Proteomes" id="UP001217417"/>
    </source>
</evidence>
<evidence type="ECO:0000256" key="3">
    <source>
        <dbReference type="ARBA" id="ARBA00022723"/>
    </source>
</evidence>
<keyword evidence="5 7" id="KW-0408">Iron</keyword>
<comment type="similarity">
    <text evidence="1 7">Belongs to the cytochrome P450 family.</text>
</comment>
<evidence type="ECO:0000256" key="7">
    <source>
        <dbReference type="RuleBase" id="RU000461"/>
    </source>
</evidence>
<protein>
    <submittedName>
        <fullName evidence="9">Cytochrome P450</fullName>
    </submittedName>
</protein>
<dbReference type="PROSITE" id="PS00086">
    <property type="entry name" value="CYTOCHROME_P450"/>
    <property type="match status" value="1"/>
</dbReference>
<evidence type="ECO:0000313" key="9">
    <source>
        <dbReference type="EMBL" id="KAJ8098891.1"/>
    </source>
</evidence>
<evidence type="ECO:0000256" key="8">
    <source>
        <dbReference type="SAM" id="MobiDB-lite"/>
    </source>
</evidence>
<comment type="caution">
    <text evidence="9">The sequence shown here is derived from an EMBL/GenBank/DDBJ whole genome shotgun (WGS) entry which is preliminary data.</text>
</comment>
<dbReference type="GO" id="GO:0004497">
    <property type="term" value="F:monooxygenase activity"/>
    <property type="evidence" value="ECO:0007669"/>
    <property type="project" value="UniProtKB-KW"/>
</dbReference>
<dbReference type="GO" id="GO:0016125">
    <property type="term" value="P:sterol metabolic process"/>
    <property type="evidence" value="ECO:0007669"/>
    <property type="project" value="TreeGrafter"/>
</dbReference>
<dbReference type="PANTHER" id="PTHR24286:SF384">
    <property type="entry name" value="P450, PUTATIVE (EUROFUNG)-RELATED"/>
    <property type="match status" value="1"/>
</dbReference>
<evidence type="ECO:0000256" key="4">
    <source>
        <dbReference type="ARBA" id="ARBA00023002"/>
    </source>
</evidence>
<dbReference type="GeneID" id="80883417"/>
<keyword evidence="10" id="KW-1185">Reference proteome</keyword>
<evidence type="ECO:0000256" key="6">
    <source>
        <dbReference type="ARBA" id="ARBA00023033"/>
    </source>
</evidence>
<accession>A0AAD7VRG5</accession>
<dbReference type="EMBL" id="JARPMG010000008">
    <property type="protein sequence ID" value="KAJ8098891.1"/>
    <property type="molecule type" value="Genomic_DNA"/>
</dbReference>
<dbReference type="GO" id="GO:0016705">
    <property type="term" value="F:oxidoreductase activity, acting on paired donors, with incorporation or reduction of molecular oxygen"/>
    <property type="evidence" value="ECO:0007669"/>
    <property type="project" value="InterPro"/>
</dbReference>
<sequence>MPEGTHPQLPSGEHSPLSTLSQSFSFHSSPESFLASRAPRAAARSTLEDEVFRHKQSVIRARILNRNVAIVTSRQLCEAILHAGSGDHQTAVTAASKGETIGPHSFAACPAYHELMAPFFPAPNILLMDFPDHKAKREAWNAQLASFPSASSAMIREIVNDHIGNWAHGSTIDLYDSMKDLSWRVLLGTFLQLGPADKTYSEIATLQETLLRGQFSLFPGSVNTPFWQSPRAKAIKARAKLQTLLKDRILSQEKDCPFLRLGKVNDDEIASNALLFTSSIAVKALASLLTASLLNLFLLPCEPSLASRVRAESSTNRHILLNSILLETERLSPPVVGIMRRAQQDIILTSADSRPPVLIPSGWDVWLYFMGAGRDKDAYELADTFVPERFIAPDATYPGFAFGSGSKTCLGQPITRQVINIVATTILDADIRLEGSVIAEGIRGWLGWDHNVSVEAFARDLKQLPCQRPKEAIQLRVCRERK</sequence>
<dbReference type="Pfam" id="PF00067">
    <property type="entry name" value="p450"/>
    <property type="match status" value="1"/>
</dbReference>
<dbReference type="InterPro" id="IPR001128">
    <property type="entry name" value="Cyt_P450"/>
</dbReference>
<dbReference type="SUPFAM" id="SSF48264">
    <property type="entry name" value="Cytochrome P450"/>
    <property type="match status" value="1"/>
</dbReference>
<keyword evidence="4 7" id="KW-0560">Oxidoreductase</keyword>
<dbReference type="PANTHER" id="PTHR24286">
    <property type="entry name" value="CYTOCHROME P450 26"/>
    <property type="match status" value="1"/>
</dbReference>
<dbReference type="RefSeq" id="XP_056042341.1">
    <property type="nucleotide sequence ID" value="XM_056188251.1"/>
</dbReference>
<dbReference type="InterPro" id="IPR036396">
    <property type="entry name" value="Cyt_P450_sf"/>
</dbReference>
<dbReference type="CDD" id="cd00302">
    <property type="entry name" value="cytochrome_P450"/>
    <property type="match status" value="1"/>
</dbReference>
<dbReference type="InterPro" id="IPR017972">
    <property type="entry name" value="Cyt_P450_CS"/>
</dbReference>
<keyword evidence="6 7" id="KW-0503">Monooxygenase</keyword>
<keyword evidence="2 7" id="KW-0349">Heme</keyword>
<evidence type="ECO:0000256" key="5">
    <source>
        <dbReference type="ARBA" id="ARBA00023004"/>
    </source>
</evidence>
<feature type="region of interest" description="Disordered" evidence="8">
    <location>
        <begin position="1"/>
        <end position="24"/>
    </location>
</feature>
<evidence type="ECO:0000256" key="1">
    <source>
        <dbReference type="ARBA" id="ARBA00010617"/>
    </source>
</evidence>
<proteinExistence type="inferred from homology"/>
<organism evidence="9 10">
    <name type="scientific">Lipomyces tetrasporus</name>
    <dbReference type="NCBI Taxonomy" id="54092"/>
    <lineage>
        <taxon>Eukaryota</taxon>
        <taxon>Fungi</taxon>
        <taxon>Dikarya</taxon>
        <taxon>Ascomycota</taxon>
        <taxon>Saccharomycotina</taxon>
        <taxon>Lipomycetes</taxon>
        <taxon>Lipomycetales</taxon>
        <taxon>Lipomycetaceae</taxon>
        <taxon>Lipomyces</taxon>
    </lineage>
</organism>
<dbReference type="AlphaFoldDB" id="A0AAD7VRG5"/>
<evidence type="ECO:0000256" key="2">
    <source>
        <dbReference type="ARBA" id="ARBA00022617"/>
    </source>
</evidence>
<dbReference type="GO" id="GO:0005506">
    <property type="term" value="F:iron ion binding"/>
    <property type="evidence" value="ECO:0007669"/>
    <property type="project" value="InterPro"/>
</dbReference>
<keyword evidence="3 7" id="KW-0479">Metal-binding</keyword>